<dbReference type="InterPro" id="IPR013159">
    <property type="entry name" value="DnaA_C"/>
</dbReference>
<dbReference type="PROSITE" id="PS01008">
    <property type="entry name" value="DNAA"/>
    <property type="match status" value="1"/>
</dbReference>
<comment type="subcellular location">
    <subcellularLocation>
        <location evidence="8">Cytoplasm</location>
    </subcellularLocation>
</comment>
<dbReference type="InterPro" id="IPR010921">
    <property type="entry name" value="Trp_repressor/repl_initiator"/>
</dbReference>
<evidence type="ECO:0000259" key="12">
    <source>
        <dbReference type="SMART" id="SM00382"/>
    </source>
</evidence>
<dbReference type="GO" id="GO:0003688">
    <property type="term" value="F:DNA replication origin binding"/>
    <property type="evidence" value="ECO:0007669"/>
    <property type="project" value="UniProtKB-UniRule"/>
</dbReference>
<feature type="domain" description="AAA+ ATPase" evidence="12">
    <location>
        <begin position="153"/>
        <end position="293"/>
    </location>
</feature>
<dbReference type="FunFam" id="3.40.50.300:FF:000668">
    <property type="entry name" value="Chromosomal replication initiator protein DnaA"/>
    <property type="match status" value="1"/>
</dbReference>
<feature type="region of interest" description="Domain IV, binds dsDNA" evidence="8">
    <location>
        <begin position="343"/>
        <end position="464"/>
    </location>
</feature>
<reference evidence="14 15" key="1">
    <citation type="journal article" date="2015" name="Nature">
        <title>rRNA introns, odd ribosomes, and small enigmatic genomes across a large radiation of phyla.</title>
        <authorList>
            <person name="Brown C.T."/>
            <person name="Hug L.A."/>
            <person name="Thomas B.C."/>
            <person name="Sharon I."/>
            <person name="Castelle C.J."/>
            <person name="Singh A."/>
            <person name="Wilkins M.J."/>
            <person name="Williams K.H."/>
            <person name="Banfield J.F."/>
        </authorList>
    </citation>
    <scope>NUCLEOTIDE SEQUENCE [LARGE SCALE GENOMIC DNA]</scope>
</reference>
<dbReference type="InterPro" id="IPR018312">
    <property type="entry name" value="Chromosome_initiator_DnaA_CS"/>
</dbReference>
<evidence type="ECO:0000256" key="3">
    <source>
        <dbReference type="ARBA" id="ARBA00022705"/>
    </source>
</evidence>
<dbReference type="PRINTS" id="PR00051">
    <property type="entry name" value="DNAA"/>
</dbReference>
<dbReference type="SUPFAM" id="SSF48295">
    <property type="entry name" value="TrpR-like"/>
    <property type="match status" value="1"/>
</dbReference>
<dbReference type="PATRIC" id="fig|1619125.3.peg.89"/>
<comment type="function">
    <text evidence="8 10">Plays an essential role in the initiation and regulation of chromosomal replication. ATP-DnaA binds to the origin of replication (oriC) to initiate formation of the DNA replication initiation complex once per cell cycle. Binds the DnaA box (a 9 base pair repeat at the origin) and separates the double-stranded (ds)DNA. Forms a right-handed helical filament on oriC DNA; dsDNA binds to the exterior of the filament while single-stranded (ss)DNA is stabiized in the filament's interior. The ATP-DnaA-oriC complex binds and stabilizes one strand of the AT-rich DNA unwinding element (DUE), permitting loading of DNA polymerase. After initiation quickly degrades to an ADP-DnaA complex that is not apt for DNA replication. Binds acidic phospholipids.</text>
</comment>
<keyword evidence="3 8" id="KW-0235">DNA replication</keyword>
<dbReference type="GO" id="GO:0005886">
    <property type="term" value="C:plasma membrane"/>
    <property type="evidence" value="ECO:0007669"/>
    <property type="project" value="TreeGrafter"/>
</dbReference>
<feature type="domain" description="Chromosomal replication initiator DnaA C-terminal" evidence="13">
    <location>
        <begin position="371"/>
        <end position="440"/>
    </location>
</feature>
<evidence type="ECO:0000256" key="2">
    <source>
        <dbReference type="ARBA" id="ARBA00022490"/>
    </source>
</evidence>
<evidence type="ECO:0000256" key="9">
    <source>
        <dbReference type="NCBIfam" id="TIGR00362"/>
    </source>
</evidence>
<dbReference type="Pfam" id="PF00308">
    <property type="entry name" value="Bac_DnaA"/>
    <property type="match status" value="1"/>
</dbReference>
<proteinExistence type="inferred from homology"/>
<evidence type="ECO:0000313" key="15">
    <source>
        <dbReference type="Proteomes" id="UP000034504"/>
    </source>
</evidence>
<comment type="caution">
    <text evidence="8">Lacks conserved residue(s) required for the propagation of feature annotation.</text>
</comment>
<gene>
    <name evidence="8" type="primary">dnaA</name>
    <name evidence="14" type="ORF">UW82_C0003G0017</name>
</gene>
<keyword evidence="4 8" id="KW-0547">Nucleotide-binding</keyword>
<dbReference type="SMART" id="SM00760">
    <property type="entry name" value="Bac_DnaA_C"/>
    <property type="match status" value="1"/>
</dbReference>
<dbReference type="GO" id="GO:0008289">
    <property type="term" value="F:lipid binding"/>
    <property type="evidence" value="ECO:0007669"/>
    <property type="project" value="UniProtKB-KW"/>
</dbReference>
<evidence type="ECO:0000256" key="10">
    <source>
        <dbReference type="RuleBase" id="RU000577"/>
    </source>
</evidence>
<evidence type="ECO:0000256" key="6">
    <source>
        <dbReference type="ARBA" id="ARBA00023121"/>
    </source>
</evidence>
<dbReference type="Proteomes" id="UP000034504">
    <property type="component" value="Unassembled WGS sequence"/>
</dbReference>
<comment type="caution">
    <text evidence="14">The sequence shown here is derived from an EMBL/GenBank/DDBJ whole genome shotgun (WGS) entry which is preliminary data.</text>
</comment>
<sequence>MTDQEKILWKKIAAELELTDKVNVYKMYAQRMGVFLEKGILHVICPDGHALGVIEKSFRQIIEKTVKRELDAATVVSFTVGKIERELQDKPLGTEVNRTPLFTIESAPAKATATDSNGTGLTAKYKFENYLMGSNNQLAYAVAKAVAERPGEAYNPLFIHSGVGLGKTHLIQAIGNKILTNRPGVKVIYSTGEAFMNELIEAIQMSKGRGQYTVNKFRNKFRSADVLLIDDVQSIAGRETTQDEFFHTFNTLYMAQKQIVLTSDRPPKDFVNLEDRIRSRFGSGMIVDIQPPDLDMRIAILRNKRDESLDTVPNDVLDVIALAITTNVRELLGAYLQVSTLAKTTGSELTKDFAAKALGQRLADDRKKPLNLHQIVKAVCSYYSVKMDDVKGHRRTKDLVIPRHVAMYLIYDLTKTPYMTIGEYFGGRDHTSILHGIRKVEDELKDVAKTRQDVTNITQTVYAS</sequence>
<dbReference type="Gene3D" id="1.10.1750.10">
    <property type="match status" value="1"/>
</dbReference>
<organism evidence="14 15">
    <name type="scientific">candidate division WWE3 bacterium GW2011_GWC2_44_9</name>
    <dbReference type="NCBI Taxonomy" id="1619125"/>
    <lineage>
        <taxon>Bacteria</taxon>
        <taxon>Katanobacteria</taxon>
    </lineage>
</organism>
<keyword evidence="5 8" id="KW-0067">ATP-binding</keyword>
<dbReference type="InterPro" id="IPR013317">
    <property type="entry name" value="DnaA_dom"/>
</dbReference>
<dbReference type="GO" id="GO:0005524">
    <property type="term" value="F:ATP binding"/>
    <property type="evidence" value="ECO:0007669"/>
    <property type="project" value="UniProtKB-UniRule"/>
</dbReference>
<accession>A0A0G1NLN3</accession>
<dbReference type="SMART" id="SM00382">
    <property type="entry name" value="AAA"/>
    <property type="match status" value="1"/>
</dbReference>
<dbReference type="Gene3D" id="1.10.8.60">
    <property type="match status" value="1"/>
</dbReference>
<dbReference type="CDD" id="cd00009">
    <property type="entry name" value="AAA"/>
    <property type="match status" value="1"/>
</dbReference>
<dbReference type="Pfam" id="PF08299">
    <property type="entry name" value="Bac_DnaA_C"/>
    <property type="match status" value="1"/>
</dbReference>
<dbReference type="NCBIfam" id="TIGR00362">
    <property type="entry name" value="DnaA"/>
    <property type="match status" value="1"/>
</dbReference>
<evidence type="ECO:0000256" key="4">
    <source>
        <dbReference type="ARBA" id="ARBA00022741"/>
    </source>
</evidence>
<dbReference type="GO" id="GO:0006270">
    <property type="term" value="P:DNA replication initiation"/>
    <property type="evidence" value="ECO:0007669"/>
    <property type="project" value="UniProtKB-UniRule"/>
</dbReference>
<dbReference type="HAMAP" id="MF_00377">
    <property type="entry name" value="DnaA_bact"/>
    <property type="match status" value="1"/>
</dbReference>
<evidence type="ECO:0000256" key="5">
    <source>
        <dbReference type="ARBA" id="ARBA00022840"/>
    </source>
</evidence>
<feature type="binding site" evidence="8">
    <location>
        <position position="167"/>
    </location>
    <ligand>
        <name>ATP</name>
        <dbReference type="ChEBI" id="CHEBI:30616"/>
    </ligand>
</feature>
<dbReference type="CDD" id="cd06571">
    <property type="entry name" value="Bac_DnaA_C"/>
    <property type="match status" value="1"/>
</dbReference>
<name>A0A0G1NLN3_UNCKA</name>
<evidence type="ECO:0000256" key="7">
    <source>
        <dbReference type="ARBA" id="ARBA00023125"/>
    </source>
</evidence>
<protein>
    <recommendedName>
        <fullName evidence="8 9">Chromosomal replication initiator protein DnaA</fullName>
    </recommendedName>
</protein>
<comment type="subunit">
    <text evidence="8">Oligomerizes as a right-handed, spiral filament on DNA at oriC.</text>
</comment>
<dbReference type="GO" id="GO:0006275">
    <property type="term" value="P:regulation of DNA replication"/>
    <property type="evidence" value="ECO:0007669"/>
    <property type="project" value="UniProtKB-UniRule"/>
</dbReference>
<evidence type="ECO:0000313" key="14">
    <source>
        <dbReference type="EMBL" id="KKT85099.1"/>
    </source>
</evidence>
<evidence type="ECO:0000256" key="11">
    <source>
        <dbReference type="RuleBase" id="RU004227"/>
    </source>
</evidence>
<dbReference type="InterPro" id="IPR020591">
    <property type="entry name" value="Chromosome_initiator_DnaA-like"/>
</dbReference>
<evidence type="ECO:0000256" key="1">
    <source>
        <dbReference type="ARBA" id="ARBA00006583"/>
    </source>
</evidence>
<dbReference type="InterPro" id="IPR003593">
    <property type="entry name" value="AAA+_ATPase"/>
</dbReference>
<comment type="similarity">
    <text evidence="1 8 11">Belongs to the DnaA family.</text>
</comment>
<keyword evidence="6 8" id="KW-0446">Lipid-binding</keyword>
<dbReference type="SUPFAM" id="SSF52540">
    <property type="entry name" value="P-loop containing nucleoside triphosphate hydrolases"/>
    <property type="match status" value="1"/>
</dbReference>
<evidence type="ECO:0000256" key="8">
    <source>
        <dbReference type="HAMAP-Rule" id="MF_00377"/>
    </source>
</evidence>
<feature type="binding site" evidence="8">
    <location>
        <position position="166"/>
    </location>
    <ligand>
        <name>ATP</name>
        <dbReference type="ChEBI" id="CHEBI:30616"/>
    </ligand>
</feature>
<comment type="domain">
    <text evidence="8">Domain I is involved in oligomerization and binding regulators, domain II is flexibile and of varying length in different bacteria, domain III forms the AAA+ region, while domain IV binds dsDNA.</text>
</comment>
<dbReference type="PANTHER" id="PTHR30050:SF2">
    <property type="entry name" value="CHROMOSOMAL REPLICATION INITIATOR PROTEIN DNAA"/>
    <property type="match status" value="1"/>
</dbReference>
<keyword evidence="7 8" id="KW-0238">DNA-binding</keyword>
<evidence type="ECO:0000259" key="13">
    <source>
        <dbReference type="SMART" id="SM00760"/>
    </source>
</evidence>
<dbReference type="GO" id="GO:0005737">
    <property type="term" value="C:cytoplasm"/>
    <property type="evidence" value="ECO:0007669"/>
    <property type="project" value="UniProtKB-SubCell"/>
</dbReference>
<feature type="binding site" evidence="8">
    <location>
        <position position="164"/>
    </location>
    <ligand>
        <name>ATP</name>
        <dbReference type="ChEBI" id="CHEBI:30616"/>
    </ligand>
</feature>
<dbReference type="InterPro" id="IPR027417">
    <property type="entry name" value="P-loop_NTPase"/>
</dbReference>
<feature type="binding site" evidence="8">
    <location>
        <position position="168"/>
    </location>
    <ligand>
        <name>ATP</name>
        <dbReference type="ChEBI" id="CHEBI:30616"/>
    </ligand>
</feature>
<feature type="region of interest" description="Domain I, interacts with DnaA modulators" evidence="8">
    <location>
        <begin position="1"/>
        <end position="95"/>
    </location>
</feature>
<dbReference type="Gene3D" id="3.40.50.300">
    <property type="entry name" value="P-loop containing nucleotide triphosphate hydrolases"/>
    <property type="match status" value="1"/>
</dbReference>
<dbReference type="PANTHER" id="PTHR30050">
    <property type="entry name" value="CHROMOSOMAL REPLICATION INITIATOR PROTEIN DNAA"/>
    <property type="match status" value="1"/>
</dbReference>
<keyword evidence="2 8" id="KW-0963">Cytoplasm</keyword>
<dbReference type="InterPro" id="IPR001957">
    <property type="entry name" value="Chromosome_initiator_DnaA"/>
</dbReference>
<dbReference type="EMBL" id="LCJU01000003">
    <property type="protein sequence ID" value="KKT85099.1"/>
    <property type="molecule type" value="Genomic_DNA"/>
</dbReference>
<dbReference type="AlphaFoldDB" id="A0A0G1NLN3"/>